<evidence type="ECO:0000256" key="1">
    <source>
        <dbReference type="ARBA" id="ARBA00004609"/>
    </source>
</evidence>
<dbReference type="SMART" id="SM00768">
    <property type="entry name" value="X8"/>
    <property type="match status" value="1"/>
</dbReference>
<dbReference type="GO" id="GO:0005886">
    <property type="term" value="C:plasma membrane"/>
    <property type="evidence" value="ECO:0007669"/>
    <property type="project" value="UniProtKB-SubCell"/>
</dbReference>
<accession>A0ABD1L716</accession>
<organism evidence="5 6">
    <name type="scientific">Flemingia macrophylla</name>
    <dbReference type="NCBI Taxonomy" id="520843"/>
    <lineage>
        <taxon>Eukaryota</taxon>
        <taxon>Viridiplantae</taxon>
        <taxon>Streptophyta</taxon>
        <taxon>Embryophyta</taxon>
        <taxon>Tracheophyta</taxon>
        <taxon>Spermatophyta</taxon>
        <taxon>Magnoliopsida</taxon>
        <taxon>eudicotyledons</taxon>
        <taxon>Gunneridae</taxon>
        <taxon>Pentapetalae</taxon>
        <taxon>rosids</taxon>
        <taxon>fabids</taxon>
        <taxon>Fabales</taxon>
        <taxon>Fabaceae</taxon>
        <taxon>Papilionoideae</taxon>
        <taxon>50 kb inversion clade</taxon>
        <taxon>NPAAA clade</taxon>
        <taxon>indigoferoid/millettioid clade</taxon>
        <taxon>Phaseoleae</taxon>
        <taxon>Flemingia</taxon>
    </lineage>
</organism>
<dbReference type="GO" id="GO:0098552">
    <property type="term" value="C:side of membrane"/>
    <property type="evidence" value="ECO:0007669"/>
    <property type="project" value="UniProtKB-KW"/>
</dbReference>
<evidence type="ECO:0000313" key="5">
    <source>
        <dbReference type="EMBL" id="KAL2319307.1"/>
    </source>
</evidence>
<dbReference type="InterPro" id="IPR044788">
    <property type="entry name" value="X8_dom_prot"/>
</dbReference>
<keyword evidence="2" id="KW-0336">GPI-anchor</keyword>
<proteinExistence type="predicted"/>
<keyword evidence="2" id="KW-0472">Membrane</keyword>
<dbReference type="PANTHER" id="PTHR31044">
    <property type="entry name" value="BETA-1,3 GLUCANASE"/>
    <property type="match status" value="1"/>
</dbReference>
<dbReference type="Pfam" id="PF07983">
    <property type="entry name" value="X8"/>
    <property type="match status" value="1"/>
</dbReference>
<evidence type="ECO:0000256" key="3">
    <source>
        <dbReference type="ARBA" id="ARBA00022729"/>
    </source>
</evidence>
<evidence type="ECO:0000313" key="6">
    <source>
        <dbReference type="Proteomes" id="UP001603857"/>
    </source>
</evidence>
<keyword evidence="6" id="KW-1185">Reference proteome</keyword>
<dbReference type="InterPro" id="IPR012946">
    <property type="entry name" value="X8"/>
</dbReference>
<keyword evidence="3" id="KW-0732">Signal</keyword>
<dbReference type="AlphaFoldDB" id="A0ABD1L716"/>
<comment type="caution">
    <text evidence="5">The sequence shown here is derived from an EMBL/GenBank/DDBJ whole genome shotgun (WGS) entry which is preliminary data.</text>
</comment>
<protein>
    <recommendedName>
        <fullName evidence="4">X8 domain-containing protein</fullName>
    </recommendedName>
</protein>
<keyword evidence="2" id="KW-0449">Lipoprotein</keyword>
<dbReference type="PANTHER" id="PTHR31044:SF135">
    <property type="entry name" value="X8 DOMAIN-CONTAINING PROTEIN"/>
    <property type="match status" value="1"/>
</dbReference>
<comment type="subcellular location">
    <subcellularLocation>
        <location evidence="1">Cell membrane</location>
        <topology evidence="1">Lipid-anchor</topology>
        <topology evidence="1">GPI-anchor</topology>
    </subcellularLocation>
</comment>
<evidence type="ECO:0000259" key="4">
    <source>
        <dbReference type="SMART" id="SM00768"/>
    </source>
</evidence>
<dbReference type="Proteomes" id="UP001603857">
    <property type="component" value="Unassembled WGS sequence"/>
</dbReference>
<reference evidence="5 6" key="1">
    <citation type="submission" date="2024-08" db="EMBL/GenBank/DDBJ databases">
        <title>Insights into the chromosomal genome structure of Flemingia macrophylla.</title>
        <authorList>
            <person name="Ding Y."/>
            <person name="Zhao Y."/>
            <person name="Bi W."/>
            <person name="Wu M."/>
            <person name="Zhao G."/>
            <person name="Gong Y."/>
            <person name="Li W."/>
            <person name="Zhang P."/>
        </authorList>
    </citation>
    <scope>NUCLEOTIDE SEQUENCE [LARGE SCALE GENOMIC DNA]</scope>
    <source>
        <strain evidence="5">DYQJB</strain>
        <tissue evidence="5">Leaf</tissue>
    </source>
</reference>
<gene>
    <name evidence="5" type="ORF">Fmac_028276</name>
</gene>
<dbReference type="EMBL" id="JBGMDY010000010">
    <property type="protein sequence ID" value="KAL2319307.1"/>
    <property type="molecule type" value="Genomic_DNA"/>
</dbReference>
<name>A0ABD1L716_9FABA</name>
<evidence type="ECO:0000256" key="2">
    <source>
        <dbReference type="ARBA" id="ARBA00022622"/>
    </source>
</evidence>
<sequence length="174" mass="18869">MSYACSQRNGTCDPIQPGNACFKPDSVVGHASYAFSAYWAQFRPLGGTCFFNGLATQTSKDPNISIEIYSEQIKSMYLGTPLNIISLKAGKTILKGATSKAMSSDETTLSSTTIKGVEDSCTGLGGRAENMKFPISDEDNQLPYRVNRISVTITKSDYRDLTSEILDKPPVSID</sequence>
<feature type="domain" description="X8" evidence="4">
    <location>
        <begin position="1"/>
        <end position="69"/>
    </location>
</feature>
<dbReference type="GO" id="GO:0009506">
    <property type="term" value="C:plasmodesma"/>
    <property type="evidence" value="ECO:0007669"/>
    <property type="project" value="UniProtKB-ARBA"/>
</dbReference>
<keyword evidence="2" id="KW-0325">Glycoprotein</keyword>